<dbReference type="Proteomes" id="UP000226431">
    <property type="component" value="Unassembled WGS sequence"/>
</dbReference>
<keyword evidence="5" id="KW-1185">Reference proteome</keyword>
<evidence type="ECO:0000313" key="5">
    <source>
        <dbReference type="Proteomes" id="UP000226431"/>
    </source>
</evidence>
<dbReference type="PANTHER" id="PTHR33065:SF88">
    <property type="entry name" value="OS11G0104220 PROTEIN"/>
    <property type="match status" value="1"/>
</dbReference>
<dbReference type="InterPro" id="IPR046533">
    <property type="entry name" value="DUF6598"/>
</dbReference>
<feature type="domain" description="DUF6598" evidence="3">
    <location>
        <begin position="324"/>
        <end position="565"/>
    </location>
</feature>
<dbReference type="Gene3D" id="3.90.210.10">
    <property type="entry name" value="Heat-Labile Enterotoxin, subunit A"/>
    <property type="match status" value="1"/>
</dbReference>
<gene>
    <name evidence="4" type="ORF">CDD80_2137</name>
</gene>
<comment type="caution">
    <text evidence="4">The sequence shown here is derived from an EMBL/GenBank/DDBJ whole genome shotgun (WGS) entry which is preliminary data.</text>
</comment>
<evidence type="ECO:0000256" key="2">
    <source>
        <dbReference type="SAM" id="SignalP"/>
    </source>
</evidence>
<keyword evidence="2" id="KW-0732">Signal</keyword>
<dbReference type="EMBL" id="NJES01000020">
    <property type="protein sequence ID" value="PHH80296.1"/>
    <property type="molecule type" value="Genomic_DNA"/>
</dbReference>
<protein>
    <recommendedName>
        <fullName evidence="3">DUF6598 domain-containing protein</fullName>
    </recommendedName>
</protein>
<proteinExistence type="predicted"/>
<dbReference type="AlphaFoldDB" id="A0A2C5ZJV6"/>
<dbReference type="Pfam" id="PF20241">
    <property type="entry name" value="DUF6598"/>
    <property type="match status" value="1"/>
</dbReference>
<organism evidence="4 5">
    <name type="scientific">Ophiocordyceps camponoti-rufipedis</name>
    <dbReference type="NCBI Taxonomy" id="2004952"/>
    <lineage>
        <taxon>Eukaryota</taxon>
        <taxon>Fungi</taxon>
        <taxon>Dikarya</taxon>
        <taxon>Ascomycota</taxon>
        <taxon>Pezizomycotina</taxon>
        <taxon>Sordariomycetes</taxon>
        <taxon>Hypocreomycetidae</taxon>
        <taxon>Hypocreales</taxon>
        <taxon>Ophiocordycipitaceae</taxon>
        <taxon>Ophiocordyceps</taxon>
    </lineage>
</organism>
<dbReference type="PANTHER" id="PTHR33065">
    <property type="entry name" value="OS07G0486400 PROTEIN"/>
    <property type="match status" value="1"/>
</dbReference>
<name>A0A2C5ZJV6_9HYPO</name>
<feature type="region of interest" description="Disordered" evidence="1">
    <location>
        <begin position="29"/>
        <end position="49"/>
    </location>
</feature>
<dbReference type="OrthoDB" id="4927890at2759"/>
<feature type="chain" id="PRO_5013265308" description="DUF6598 domain-containing protein" evidence="2">
    <location>
        <begin position="25"/>
        <end position="568"/>
    </location>
</feature>
<evidence type="ECO:0000259" key="3">
    <source>
        <dbReference type="Pfam" id="PF20241"/>
    </source>
</evidence>
<dbReference type="STRING" id="2004952.A0A2C5ZJV6"/>
<feature type="signal peptide" evidence="2">
    <location>
        <begin position="1"/>
        <end position="24"/>
    </location>
</feature>
<reference evidence="4 5" key="1">
    <citation type="submission" date="2017-06" db="EMBL/GenBank/DDBJ databases">
        <title>Ant-infecting Ophiocordyceps genomes reveal a high diversity of potential behavioral manipulation genes and a possible major role for enterotoxins.</title>
        <authorList>
            <person name="De Bekker C."/>
            <person name="Evans H.C."/>
            <person name="Brachmann A."/>
            <person name="Hughes D.P."/>
        </authorList>
    </citation>
    <scope>NUCLEOTIDE SEQUENCE [LARGE SCALE GENOMIC DNA]</scope>
    <source>
        <strain evidence="4 5">Map16</strain>
    </source>
</reference>
<accession>A0A2C5ZJV6</accession>
<evidence type="ECO:0000313" key="4">
    <source>
        <dbReference type="EMBL" id="PHH80296.1"/>
    </source>
</evidence>
<evidence type="ECO:0000256" key="1">
    <source>
        <dbReference type="SAM" id="MobiDB-lite"/>
    </source>
</evidence>
<sequence>MASNRCSVLLLWLTLSLFQWTIRAEQQTEAEWPTDATTEPPPQQPRPDIGAPRVVYFMQPFAGNYTPAIFQAQGGIEDPEGRDWVVVGSDLETVMQSHAGHMRSNSYWLFWIMATPNMLATEDQSNQTYAALGGILWSSVQAYTALENGVWQNRINPVRQLEWQLNPDYNDQWEMFGPNVEQRVQVDGSGYRAESSLRDYMNQMTSSPSSTLNNDQLAILRQLFDWDTTREPDRNLPLIRNRAPSSLLSASWSAVRNFDWSSMGFSFLLRQVLANGIPTMEQCAIVLRAYRDRVRKNQKRDAEATDCDSLAAAVQAGEARGRPLVQIHSVVVSNIDYEAPGELYGLINATDMLGPQIIYNVHRPDAEYVYPGQKLELISLERPIEATDDFSVQMNLWDRDLISADDPVSTARLNWNVSHPLAALDASMALIFSGRSGKSVLRLTVLSNAVSAEIQVVMINGDNENPADVYGSIRVKSGSVTETWFDREYDDHVDLYPGQMVPLTHKFFVVQLHEAMEVLVDLWDHDALVSPDDHIANGTVRFQPKLNGEEKQRVNAAYGEFEVKVKWL</sequence>